<comment type="catalytic activity">
    <reaction evidence="4">
        <text>a 2'-deoxyadenosine in DNA + S-adenosyl-L-methionine = an N(6)-methyl-2'-deoxyadenosine in DNA + S-adenosyl-L-homocysteine + H(+)</text>
        <dbReference type="Rhea" id="RHEA:15197"/>
        <dbReference type="Rhea" id="RHEA-COMP:12418"/>
        <dbReference type="Rhea" id="RHEA-COMP:12419"/>
        <dbReference type="ChEBI" id="CHEBI:15378"/>
        <dbReference type="ChEBI" id="CHEBI:57856"/>
        <dbReference type="ChEBI" id="CHEBI:59789"/>
        <dbReference type="ChEBI" id="CHEBI:90615"/>
        <dbReference type="ChEBI" id="CHEBI:90616"/>
        <dbReference type="EC" id="2.1.1.72"/>
    </reaction>
</comment>
<dbReference type="InterPro" id="IPR046818">
    <property type="entry name" value="MmeI_C"/>
</dbReference>
<organism evidence="9 10">
    <name type="scientific">Campylobacter magnus</name>
    <dbReference type="NCBI Taxonomy" id="3026462"/>
    <lineage>
        <taxon>Bacteria</taxon>
        <taxon>Pseudomonadati</taxon>
        <taxon>Campylobacterota</taxon>
        <taxon>Epsilonproteobacteria</taxon>
        <taxon>Campylobacterales</taxon>
        <taxon>Campylobacteraceae</taxon>
        <taxon>Campylobacter</taxon>
    </lineage>
</organism>
<keyword evidence="2 9" id="KW-0489">Methyltransferase</keyword>
<dbReference type="Pfam" id="PF20465">
    <property type="entry name" value="MmeI_hel"/>
    <property type="match status" value="1"/>
</dbReference>
<evidence type="ECO:0000256" key="2">
    <source>
        <dbReference type="ARBA" id="ARBA00022603"/>
    </source>
</evidence>
<evidence type="ECO:0000256" key="1">
    <source>
        <dbReference type="ARBA" id="ARBA00011900"/>
    </source>
</evidence>
<protein>
    <recommendedName>
        <fullName evidence="1">site-specific DNA-methyltransferase (adenine-specific)</fullName>
        <ecNumber evidence="1">2.1.1.72</ecNumber>
    </recommendedName>
</protein>
<dbReference type="Pfam" id="PF20466">
    <property type="entry name" value="MmeI_TRD"/>
    <property type="match status" value="1"/>
</dbReference>
<feature type="domain" description="MmeI-like C-terminal" evidence="7">
    <location>
        <begin position="737"/>
        <end position="812"/>
    </location>
</feature>
<dbReference type="InterPro" id="IPR046816">
    <property type="entry name" value="MmeI_Mtase"/>
</dbReference>
<evidence type="ECO:0000313" key="9">
    <source>
        <dbReference type="EMBL" id="MDO2408567.1"/>
    </source>
</evidence>
<evidence type="ECO:0000259" key="6">
    <source>
        <dbReference type="Pfam" id="PF20466"/>
    </source>
</evidence>
<dbReference type="GO" id="GO:0032259">
    <property type="term" value="P:methylation"/>
    <property type="evidence" value="ECO:0007669"/>
    <property type="project" value="UniProtKB-KW"/>
</dbReference>
<dbReference type="Proteomes" id="UP001171111">
    <property type="component" value="Unassembled WGS sequence"/>
</dbReference>
<dbReference type="PRINTS" id="PR00507">
    <property type="entry name" value="N12N6MTFRASE"/>
</dbReference>
<dbReference type="GO" id="GO:0008168">
    <property type="term" value="F:methyltransferase activity"/>
    <property type="evidence" value="ECO:0007669"/>
    <property type="project" value="UniProtKB-KW"/>
</dbReference>
<dbReference type="InterPro" id="IPR002052">
    <property type="entry name" value="DNA_methylase_N6_adenine_CS"/>
</dbReference>
<dbReference type="InterPro" id="IPR050953">
    <property type="entry name" value="N4_N6_ade-DNA_methylase"/>
</dbReference>
<feature type="domain" description="MmeI-like helicase spacer" evidence="5">
    <location>
        <begin position="80"/>
        <end position="154"/>
    </location>
</feature>
<feature type="domain" description="MmeI-like target recognition" evidence="6">
    <location>
        <begin position="531"/>
        <end position="734"/>
    </location>
</feature>
<evidence type="ECO:0000313" key="10">
    <source>
        <dbReference type="Proteomes" id="UP001171111"/>
    </source>
</evidence>
<dbReference type="PANTHER" id="PTHR33841">
    <property type="entry name" value="DNA METHYLTRANSFERASE YEEA-RELATED"/>
    <property type="match status" value="1"/>
</dbReference>
<accession>A0ABT8T9P8</accession>
<sequence length="818" mass="92269">MESPKDPPQIINSADLTKQIHRFIFLNESKSDELKALALAKQSELSFKAARLIKQIQDELIALYAAATPSGEPSEQDFASINMLLTRLVFCFYADDSGVFTRHDMFGAYLATHKANMRQAILDVFSMLSTPEHKRIKFEDKELLAFPYTNGGLFEFYDENIPQFNDKLAKLIIDDATYGFDFSLISPTIFGGLFESTLNPETRRSGGMHYTSIENIEKLIKPLFLDKLESELDEIIAIKQKDTKDKKLIEFQKKLGSLCFFDPACGSGNFLTQTFLCLRELENKALKERFTDKKGTFQGVLEGFDTCGICVDINNFYGIEINSFATAVAKTALHIADKQMRKATNELIHANLEYLPLRDFENILCANALNASWHEHCPKADFIIGNPPFVGARMMNETQKADLIKASNNAKNAGNLDYVTAWFFKACEYMKQNPATKTAFVATNSISQGEQVALLWKPLFESGVSIDFAYTSFKWDNSVDFGTGKKEKADKKMAAVYVIIAGFSLNNSSEKYIFTGNSKIQAKNINGYLADAPNIVIESRSKPLCDVPEMTAGSKVNDNGNLILSQAEKDEILAKYPNADKFIKQFMGAEEFINNKLRYCIWLVDANPGELSKIPPIMERIQKVREFRLSSKNDASIKKADYPMLFDANRQPLNQYIIIPLTSSENRNYIPMDFLKPDIIINNAVQALQNATLADFAILTSSVHMEWMRAVGGRLETRYRYNISLVYNNFPFASLDEKDKEILTATAQGILDARAEFGDSSLADLYNPLTMPANLRKAHERNDQAVLKIYGIDKTATPSDIVKELFTRYEKEVKAREF</sequence>
<dbReference type="PROSITE" id="PS00092">
    <property type="entry name" value="N6_MTASE"/>
    <property type="match status" value="1"/>
</dbReference>
<keyword evidence="3" id="KW-0808">Transferase</keyword>
<dbReference type="InterPro" id="IPR046820">
    <property type="entry name" value="MmeI_TRD"/>
</dbReference>
<comment type="caution">
    <text evidence="9">The sequence shown here is derived from an EMBL/GenBank/DDBJ whole genome shotgun (WGS) entry which is preliminary data.</text>
</comment>
<feature type="domain" description="MmeI-like DNA-methyltransferase" evidence="8">
    <location>
        <begin position="240"/>
        <end position="514"/>
    </location>
</feature>
<dbReference type="SUPFAM" id="SSF53335">
    <property type="entry name" value="S-adenosyl-L-methionine-dependent methyltransferases"/>
    <property type="match status" value="1"/>
</dbReference>
<dbReference type="InterPro" id="IPR029063">
    <property type="entry name" value="SAM-dependent_MTases_sf"/>
</dbReference>
<proteinExistence type="predicted"/>
<dbReference type="EC" id="2.1.1.72" evidence="1"/>
<keyword evidence="10" id="KW-1185">Reference proteome</keyword>
<dbReference type="Gene3D" id="3.40.50.150">
    <property type="entry name" value="Vaccinia Virus protein VP39"/>
    <property type="match status" value="1"/>
</dbReference>
<dbReference type="InterPro" id="IPR046819">
    <property type="entry name" value="MmeI_hel"/>
</dbReference>
<evidence type="ECO:0000256" key="4">
    <source>
        <dbReference type="ARBA" id="ARBA00047942"/>
    </source>
</evidence>
<name>A0ABT8T9P8_9BACT</name>
<gene>
    <name evidence="9" type="ORF">Q2362_00450</name>
</gene>
<reference evidence="9 10" key="1">
    <citation type="submission" date="2023-06" db="EMBL/GenBank/DDBJ databases">
        <title>Campylobacter magnum sp. nov., isolated from cecal contents of domestic pigs (Sus scrofa domesticus).</title>
        <authorList>
            <person name="Papic B."/>
            <person name="Gruntar I."/>
        </authorList>
    </citation>
    <scope>NUCLEOTIDE SEQUENCE [LARGE SCALE GENOMIC DNA]</scope>
    <source>
        <strain evidence="10">34484-21</strain>
    </source>
</reference>
<evidence type="ECO:0000259" key="5">
    <source>
        <dbReference type="Pfam" id="PF20465"/>
    </source>
</evidence>
<evidence type="ECO:0000256" key="3">
    <source>
        <dbReference type="ARBA" id="ARBA00022679"/>
    </source>
</evidence>
<dbReference type="PANTHER" id="PTHR33841:SF1">
    <property type="entry name" value="DNA METHYLTRANSFERASE A"/>
    <property type="match status" value="1"/>
</dbReference>
<dbReference type="Pfam" id="PF20473">
    <property type="entry name" value="MmeI_Mtase"/>
    <property type="match status" value="1"/>
</dbReference>
<evidence type="ECO:0000259" key="7">
    <source>
        <dbReference type="Pfam" id="PF20467"/>
    </source>
</evidence>
<dbReference type="EMBL" id="JAULJQ010000001">
    <property type="protein sequence ID" value="MDO2408567.1"/>
    <property type="molecule type" value="Genomic_DNA"/>
</dbReference>
<evidence type="ECO:0000259" key="8">
    <source>
        <dbReference type="Pfam" id="PF20473"/>
    </source>
</evidence>
<dbReference type="Pfam" id="PF20467">
    <property type="entry name" value="MmeI_C"/>
    <property type="match status" value="1"/>
</dbReference>